<accession>A0A6B9FDG2</accession>
<gene>
    <name evidence="6" type="ORF">MMSR116_04535</name>
</gene>
<dbReference type="InterPro" id="IPR000653">
    <property type="entry name" value="DegT/StrS_aminotransferase"/>
</dbReference>
<reference evidence="6 7" key="2">
    <citation type="journal article" date="2013" name="Genome Announc.">
        <title>Draft Genome Sequence of Methylobacterium mesophilicum Strain SR1.6/6, Isolated from Citrus sinensis.</title>
        <authorList>
            <person name="Marinho Almeida D."/>
            <person name="Dini-Andreote F."/>
            <person name="Camargo Neves A.A."/>
            <person name="Juca Ramos R.T."/>
            <person name="Andreote F.D."/>
            <person name="Carneiro A.R."/>
            <person name="Oliveira de Souza Lima A."/>
            <person name="Caracciolo Gomes de Sa P.H."/>
            <person name="Ribeiro Barbosa M.S."/>
            <person name="Araujo W.L."/>
            <person name="Silva A."/>
        </authorList>
    </citation>
    <scope>NUCLEOTIDE SEQUENCE [LARGE SCALE GENOMIC DNA]</scope>
    <source>
        <strain evidence="6 7">SR1.6/6</strain>
    </source>
</reference>
<keyword evidence="6" id="KW-0808">Transferase</keyword>
<dbReference type="RefSeq" id="WP_010685046.1">
    <property type="nucleotide sequence ID" value="NZ_CP043538.1"/>
</dbReference>
<dbReference type="OrthoDB" id="9768668at2"/>
<evidence type="ECO:0000256" key="1">
    <source>
        <dbReference type="ARBA" id="ARBA00022898"/>
    </source>
</evidence>
<dbReference type="PIRSF" id="PIRSF000390">
    <property type="entry name" value="PLP_StrS"/>
    <property type="match status" value="1"/>
</dbReference>
<dbReference type="InterPro" id="IPR015424">
    <property type="entry name" value="PyrdxlP-dep_Trfase"/>
</dbReference>
<dbReference type="GO" id="GO:0030170">
    <property type="term" value="F:pyridoxal phosphate binding"/>
    <property type="evidence" value="ECO:0007669"/>
    <property type="project" value="UniProtKB-ARBA"/>
</dbReference>
<dbReference type="GO" id="GO:0000271">
    <property type="term" value="P:polysaccharide biosynthetic process"/>
    <property type="evidence" value="ECO:0007669"/>
    <property type="project" value="TreeGrafter"/>
</dbReference>
<evidence type="ECO:0000256" key="5">
    <source>
        <dbReference type="RuleBase" id="RU004508"/>
    </source>
</evidence>
<keyword evidence="6" id="KW-0032">Aminotransferase</keyword>
<comment type="similarity">
    <text evidence="2 5">Belongs to the DegT/DnrJ/EryC1 family.</text>
</comment>
<dbReference type="CDD" id="cd00616">
    <property type="entry name" value="AHBA_syn"/>
    <property type="match status" value="1"/>
</dbReference>
<dbReference type="EMBL" id="CP043538">
    <property type="protein sequence ID" value="QGY01250.1"/>
    <property type="molecule type" value="Genomic_DNA"/>
</dbReference>
<name>A0A6B9FDG2_9HYPH</name>
<dbReference type="AlphaFoldDB" id="A0A6B9FDG2"/>
<dbReference type="PANTHER" id="PTHR30244:SF36">
    <property type="entry name" value="3-OXO-GLUCOSE-6-PHOSPHATE:GLUTAMATE AMINOTRANSFERASE"/>
    <property type="match status" value="1"/>
</dbReference>
<dbReference type="PANTHER" id="PTHR30244">
    <property type="entry name" value="TRANSAMINASE"/>
    <property type="match status" value="1"/>
</dbReference>
<dbReference type="InterPro" id="IPR015421">
    <property type="entry name" value="PyrdxlP-dep_Trfase_major"/>
</dbReference>
<feature type="modified residue" description="N6-(pyridoxal phosphate)lysine" evidence="4">
    <location>
        <position position="186"/>
    </location>
</feature>
<reference evidence="6 7" key="1">
    <citation type="journal article" date="2012" name="Genet. Mol. Biol.">
        <title>Analysis of 16S rRNA and mxaF genes revealing insights into Methylobacterium niche-specific plant association.</title>
        <authorList>
            <person name="Dourado M.N."/>
            <person name="Andreote F.D."/>
            <person name="Dini-Andreote F."/>
            <person name="Conti R."/>
            <person name="Araujo J.M."/>
            <person name="Araujo W.L."/>
        </authorList>
    </citation>
    <scope>NUCLEOTIDE SEQUENCE [LARGE SCALE GENOMIC DNA]</scope>
    <source>
        <strain evidence="6 7">SR1.6/6</strain>
    </source>
</reference>
<dbReference type="Gene3D" id="3.90.1150.10">
    <property type="entry name" value="Aspartate Aminotransferase, domain 1"/>
    <property type="match status" value="1"/>
</dbReference>
<proteinExistence type="inferred from homology"/>
<dbReference type="KEGG" id="mmes:MMSR116_04535"/>
<evidence type="ECO:0000256" key="2">
    <source>
        <dbReference type="ARBA" id="ARBA00037999"/>
    </source>
</evidence>
<evidence type="ECO:0000256" key="3">
    <source>
        <dbReference type="PIRSR" id="PIRSR000390-1"/>
    </source>
</evidence>
<dbReference type="SUPFAM" id="SSF53383">
    <property type="entry name" value="PLP-dependent transferases"/>
    <property type="match status" value="1"/>
</dbReference>
<sequence length="373" mass="40130">MKVPFLDLGRTHDTVRADLDAAWHRVLDRSRYVLGEEVEAFESEFAAYCEAEHAIGVANGLDALILILRAYGIGPGDEVLVPSNTFIATWLAVSQVGAKPVSVDPDPSTYNMDPAGAARAVSSRTKAIMPVHLYGQPADMEAFRALAHRHNLVCIEDAAQAHGATFAGQRTGSLGHAAAFSFYPGKNLGALGDGGAVTTSDTAVARRIRELANYGSREKYVHRQQGVNSRLDELQAALLRIKLRHLDDWNSRRRAVAAAYQDGLAETDLALPQFDPRTDPVWHLFVVRSGQRDALAAALDQAGVGTQIHYPIAPADAEAYAGTPIAGESQLGRTLGREILSLPIGPHLQDAEIRHVVRACQAAAKPDPRTAST</sequence>
<feature type="active site" description="Proton acceptor" evidence="3">
    <location>
        <position position="186"/>
    </location>
</feature>
<protein>
    <submittedName>
        <fullName evidence="6">DegT/DnrJ/EryC1/StrS family aminotransferase</fullName>
    </submittedName>
</protein>
<dbReference type="Pfam" id="PF01041">
    <property type="entry name" value="DegT_DnrJ_EryC1"/>
    <property type="match status" value="1"/>
</dbReference>
<organism evidence="6 7">
    <name type="scientific">Methylobacterium mesophilicum SR1.6/6</name>
    <dbReference type="NCBI Taxonomy" id="908290"/>
    <lineage>
        <taxon>Bacteria</taxon>
        <taxon>Pseudomonadati</taxon>
        <taxon>Pseudomonadota</taxon>
        <taxon>Alphaproteobacteria</taxon>
        <taxon>Hyphomicrobiales</taxon>
        <taxon>Methylobacteriaceae</taxon>
        <taxon>Methylobacterium</taxon>
    </lineage>
</organism>
<dbReference type="Gene3D" id="3.40.640.10">
    <property type="entry name" value="Type I PLP-dependent aspartate aminotransferase-like (Major domain)"/>
    <property type="match status" value="1"/>
</dbReference>
<dbReference type="Proteomes" id="UP000012488">
    <property type="component" value="Chromosome"/>
</dbReference>
<keyword evidence="1 4" id="KW-0663">Pyridoxal phosphate</keyword>
<evidence type="ECO:0000313" key="6">
    <source>
        <dbReference type="EMBL" id="QGY01250.1"/>
    </source>
</evidence>
<evidence type="ECO:0000256" key="4">
    <source>
        <dbReference type="PIRSR" id="PIRSR000390-2"/>
    </source>
</evidence>
<dbReference type="GO" id="GO:0008483">
    <property type="term" value="F:transaminase activity"/>
    <property type="evidence" value="ECO:0007669"/>
    <property type="project" value="UniProtKB-KW"/>
</dbReference>
<dbReference type="FunFam" id="3.40.640.10:FF:000089">
    <property type="entry name" value="Aminotransferase, DegT/DnrJ/EryC1/StrS family"/>
    <property type="match status" value="1"/>
</dbReference>
<evidence type="ECO:0000313" key="7">
    <source>
        <dbReference type="Proteomes" id="UP000012488"/>
    </source>
</evidence>
<dbReference type="InterPro" id="IPR015422">
    <property type="entry name" value="PyrdxlP-dep_Trfase_small"/>
</dbReference>